<evidence type="ECO:0000313" key="8">
    <source>
        <dbReference type="Proteomes" id="UP000295197"/>
    </source>
</evidence>
<feature type="domain" description="RNA polymerase sigma-70 region 2" evidence="5">
    <location>
        <begin position="25"/>
        <end position="88"/>
    </location>
</feature>
<dbReference type="PANTHER" id="PTHR43133">
    <property type="entry name" value="RNA POLYMERASE ECF-TYPE SIGMA FACTO"/>
    <property type="match status" value="1"/>
</dbReference>
<dbReference type="SUPFAM" id="SSF88946">
    <property type="entry name" value="Sigma2 domain of RNA polymerase sigma factors"/>
    <property type="match status" value="1"/>
</dbReference>
<keyword evidence="8" id="KW-1185">Reference proteome</keyword>
<dbReference type="EMBL" id="SMBZ01000037">
    <property type="protein sequence ID" value="TCV09921.1"/>
    <property type="molecule type" value="Genomic_DNA"/>
</dbReference>
<dbReference type="SUPFAM" id="SSF88659">
    <property type="entry name" value="Sigma3 and sigma4 domains of RNA polymerase sigma factors"/>
    <property type="match status" value="1"/>
</dbReference>
<dbReference type="InterPro" id="IPR013249">
    <property type="entry name" value="RNA_pol_sigma70_r4_t2"/>
</dbReference>
<sequence>MATIEENLTNLRLGSESALSFFMDMYSHNLHFFAYKLVRDKDTIPEVISESFVKLWAHRTQFFSIEELKSFLYIVVRNSCLDQAKKGRERYAHGQMEEAVLLPNTDTDILTKIIHTELIALLGDALEKLPLQQAKIFRLTILEGKTTAEVCEELQTTASTVYFARSKAISALRRVFLKKNISYYLLVIFLLFS</sequence>
<dbReference type="InterPro" id="IPR007627">
    <property type="entry name" value="RNA_pol_sigma70_r2"/>
</dbReference>
<evidence type="ECO:0000259" key="6">
    <source>
        <dbReference type="Pfam" id="PF08281"/>
    </source>
</evidence>
<dbReference type="Pfam" id="PF08281">
    <property type="entry name" value="Sigma70_r4_2"/>
    <property type="match status" value="1"/>
</dbReference>
<dbReference type="GO" id="GO:0016987">
    <property type="term" value="F:sigma factor activity"/>
    <property type="evidence" value="ECO:0007669"/>
    <property type="project" value="UniProtKB-KW"/>
</dbReference>
<dbReference type="AlphaFoldDB" id="A0A4R3VUG7"/>
<dbReference type="GO" id="GO:0006352">
    <property type="term" value="P:DNA-templated transcription initiation"/>
    <property type="evidence" value="ECO:0007669"/>
    <property type="project" value="InterPro"/>
</dbReference>
<evidence type="ECO:0000313" key="7">
    <source>
        <dbReference type="EMBL" id="TCV09921.1"/>
    </source>
</evidence>
<dbReference type="PANTHER" id="PTHR43133:SF46">
    <property type="entry name" value="RNA POLYMERASE SIGMA-70 FACTOR ECF SUBFAMILY"/>
    <property type="match status" value="1"/>
</dbReference>
<evidence type="ECO:0000256" key="2">
    <source>
        <dbReference type="ARBA" id="ARBA00023015"/>
    </source>
</evidence>
<accession>A0A4R3VUG7</accession>
<gene>
    <name evidence="7" type="ORF">EDC17_10378</name>
</gene>
<dbReference type="Proteomes" id="UP000295197">
    <property type="component" value="Unassembled WGS sequence"/>
</dbReference>
<evidence type="ECO:0000256" key="4">
    <source>
        <dbReference type="ARBA" id="ARBA00023163"/>
    </source>
</evidence>
<feature type="domain" description="RNA polymerase sigma factor 70 region 4 type 2" evidence="6">
    <location>
        <begin position="121"/>
        <end position="171"/>
    </location>
</feature>
<keyword evidence="2" id="KW-0805">Transcription regulation</keyword>
<organism evidence="7 8">
    <name type="scientific">Sphingobacterium alimentarium</name>
    <dbReference type="NCBI Taxonomy" id="797292"/>
    <lineage>
        <taxon>Bacteria</taxon>
        <taxon>Pseudomonadati</taxon>
        <taxon>Bacteroidota</taxon>
        <taxon>Sphingobacteriia</taxon>
        <taxon>Sphingobacteriales</taxon>
        <taxon>Sphingobacteriaceae</taxon>
        <taxon>Sphingobacterium</taxon>
    </lineage>
</organism>
<keyword evidence="3" id="KW-0731">Sigma factor</keyword>
<evidence type="ECO:0000256" key="3">
    <source>
        <dbReference type="ARBA" id="ARBA00023082"/>
    </source>
</evidence>
<dbReference type="GO" id="GO:0003677">
    <property type="term" value="F:DNA binding"/>
    <property type="evidence" value="ECO:0007669"/>
    <property type="project" value="InterPro"/>
</dbReference>
<dbReference type="InterPro" id="IPR036388">
    <property type="entry name" value="WH-like_DNA-bd_sf"/>
</dbReference>
<protein>
    <submittedName>
        <fullName evidence="7">RNA polymerase sigma-70 factor (ECF subfamily)</fullName>
    </submittedName>
</protein>
<proteinExistence type="inferred from homology"/>
<comment type="similarity">
    <text evidence="1">Belongs to the sigma-70 factor family. ECF subfamily.</text>
</comment>
<dbReference type="Gene3D" id="1.10.10.10">
    <property type="entry name" value="Winged helix-like DNA-binding domain superfamily/Winged helix DNA-binding domain"/>
    <property type="match status" value="1"/>
</dbReference>
<dbReference type="Gene3D" id="1.10.1740.10">
    <property type="match status" value="1"/>
</dbReference>
<dbReference type="OrthoDB" id="656273at2"/>
<dbReference type="InterPro" id="IPR013325">
    <property type="entry name" value="RNA_pol_sigma_r2"/>
</dbReference>
<keyword evidence="4" id="KW-0804">Transcription</keyword>
<dbReference type="InterPro" id="IPR013324">
    <property type="entry name" value="RNA_pol_sigma_r3/r4-like"/>
</dbReference>
<reference evidence="7 8" key="1">
    <citation type="submission" date="2019-03" db="EMBL/GenBank/DDBJ databases">
        <title>Genomic Encyclopedia of Type Strains, Phase IV (KMG-IV): sequencing the most valuable type-strain genomes for metagenomic binning, comparative biology and taxonomic classification.</title>
        <authorList>
            <person name="Goeker M."/>
        </authorList>
    </citation>
    <scope>NUCLEOTIDE SEQUENCE [LARGE SCALE GENOMIC DNA]</scope>
    <source>
        <strain evidence="7 8">DSM 22362</strain>
    </source>
</reference>
<dbReference type="NCBIfam" id="TIGR02937">
    <property type="entry name" value="sigma70-ECF"/>
    <property type="match status" value="1"/>
</dbReference>
<name>A0A4R3VUG7_9SPHI</name>
<dbReference type="RefSeq" id="WP_132778393.1">
    <property type="nucleotide sequence ID" value="NZ_SMBZ01000037.1"/>
</dbReference>
<comment type="caution">
    <text evidence="7">The sequence shown here is derived from an EMBL/GenBank/DDBJ whole genome shotgun (WGS) entry which is preliminary data.</text>
</comment>
<dbReference type="InterPro" id="IPR014284">
    <property type="entry name" value="RNA_pol_sigma-70_dom"/>
</dbReference>
<evidence type="ECO:0000259" key="5">
    <source>
        <dbReference type="Pfam" id="PF04542"/>
    </source>
</evidence>
<dbReference type="Pfam" id="PF04542">
    <property type="entry name" value="Sigma70_r2"/>
    <property type="match status" value="1"/>
</dbReference>
<evidence type="ECO:0000256" key="1">
    <source>
        <dbReference type="ARBA" id="ARBA00010641"/>
    </source>
</evidence>
<dbReference type="InterPro" id="IPR039425">
    <property type="entry name" value="RNA_pol_sigma-70-like"/>
</dbReference>